<comment type="function">
    <text evidence="9">Part of the tripartite ATP-independent periplasmic (TRAP) transport system.</text>
</comment>
<dbReference type="PANTHER" id="PTHR35011">
    <property type="entry name" value="2,3-DIKETO-L-GULONATE TRAP TRANSPORTER SMALL PERMEASE PROTEIN YIAM"/>
    <property type="match status" value="1"/>
</dbReference>
<evidence type="ECO:0000256" key="6">
    <source>
        <dbReference type="ARBA" id="ARBA00022989"/>
    </source>
</evidence>
<dbReference type="EMBL" id="BROH01000016">
    <property type="protein sequence ID" value="GKY89928.1"/>
    <property type="molecule type" value="Genomic_DNA"/>
</dbReference>
<comment type="subcellular location">
    <subcellularLocation>
        <location evidence="1 9">Cell inner membrane</location>
        <topology evidence="1 9">Multi-pass membrane protein</topology>
    </subcellularLocation>
</comment>
<reference evidence="11" key="1">
    <citation type="journal article" date="2023" name="Int. J. Syst. Evol. Microbiol.">
        <title>Sinisalibacter aestuarii sp. nov., isolated from estuarine sediment of the Arakawa River.</title>
        <authorList>
            <person name="Arafat S.T."/>
            <person name="Hirano S."/>
            <person name="Sato A."/>
            <person name="Takeuchi K."/>
            <person name="Yasuda T."/>
            <person name="Terahara T."/>
            <person name="Hamada M."/>
            <person name="Kobayashi T."/>
        </authorList>
    </citation>
    <scope>NUCLEOTIDE SEQUENCE</scope>
    <source>
        <strain evidence="11">B-399</strain>
    </source>
</reference>
<dbReference type="InterPro" id="IPR007387">
    <property type="entry name" value="TRAP_DctQ"/>
</dbReference>
<evidence type="ECO:0000313" key="12">
    <source>
        <dbReference type="Proteomes" id="UP001144205"/>
    </source>
</evidence>
<evidence type="ECO:0000256" key="1">
    <source>
        <dbReference type="ARBA" id="ARBA00004429"/>
    </source>
</evidence>
<organism evidence="11 12">
    <name type="scientific">Sinisalibacter aestuarii</name>
    <dbReference type="NCBI Taxonomy" id="2949426"/>
    <lineage>
        <taxon>Bacteria</taxon>
        <taxon>Pseudomonadati</taxon>
        <taxon>Pseudomonadota</taxon>
        <taxon>Alphaproteobacteria</taxon>
        <taxon>Rhodobacterales</taxon>
        <taxon>Roseobacteraceae</taxon>
        <taxon>Sinisalibacter</taxon>
    </lineage>
</organism>
<comment type="caution">
    <text evidence="11">The sequence shown here is derived from an EMBL/GenBank/DDBJ whole genome shotgun (WGS) entry which is preliminary data.</text>
</comment>
<feature type="transmembrane region" description="Helical" evidence="9">
    <location>
        <begin position="55"/>
        <end position="72"/>
    </location>
</feature>
<evidence type="ECO:0000256" key="5">
    <source>
        <dbReference type="ARBA" id="ARBA00022692"/>
    </source>
</evidence>
<feature type="domain" description="Tripartite ATP-independent periplasmic transporters DctQ component" evidence="10">
    <location>
        <begin position="31"/>
        <end position="163"/>
    </location>
</feature>
<comment type="subunit">
    <text evidence="9">The complex comprises the extracytoplasmic solute receptor protein and the two transmembrane proteins.</text>
</comment>
<dbReference type="PANTHER" id="PTHR35011:SF10">
    <property type="entry name" value="TRAP TRANSPORTER SMALL PERMEASE PROTEIN"/>
    <property type="match status" value="1"/>
</dbReference>
<evidence type="ECO:0000256" key="7">
    <source>
        <dbReference type="ARBA" id="ARBA00023136"/>
    </source>
</evidence>
<evidence type="ECO:0000313" key="11">
    <source>
        <dbReference type="EMBL" id="GKY89928.1"/>
    </source>
</evidence>
<evidence type="ECO:0000256" key="4">
    <source>
        <dbReference type="ARBA" id="ARBA00022519"/>
    </source>
</evidence>
<keyword evidence="6 9" id="KW-1133">Transmembrane helix</keyword>
<proteinExistence type="inferred from homology"/>
<dbReference type="Pfam" id="PF04290">
    <property type="entry name" value="DctQ"/>
    <property type="match status" value="1"/>
</dbReference>
<sequence>MKPESSLARSRYLGRASKALAALSAVALVVMMSITFVGVVMRYAFNAPILGVNEIVQLMSVSMVMLALPYATQTDAHVRIDVLDGKIGRYGRLFGDILARLVGGYVLIVLVTRAWRRLADAFEYGDATNMLRLSLWPFYGLIVLGICLVILIFALQIIDLLRRGRSYDD</sequence>
<gene>
    <name evidence="11" type="ORF">STA1M1_37970</name>
</gene>
<evidence type="ECO:0000256" key="8">
    <source>
        <dbReference type="ARBA" id="ARBA00038436"/>
    </source>
</evidence>
<keyword evidence="3" id="KW-1003">Cell membrane</keyword>
<dbReference type="RefSeq" id="WP_281843844.1">
    <property type="nucleotide sequence ID" value="NZ_BROH01000016.1"/>
</dbReference>
<evidence type="ECO:0000256" key="3">
    <source>
        <dbReference type="ARBA" id="ARBA00022475"/>
    </source>
</evidence>
<keyword evidence="7 9" id="KW-0472">Membrane</keyword>
<keyword evidence="4 9" id="KW-0997">Cell inner membrane</keyword>
<evidence type="ECO:0000256" key="2">
    <source>
        <dbReference type="ARBA" id="ARBA00022448"/>
    </source>
</evidence>
<feature type="transmembrane region" description="Helical" evidence="9">
    <location>
        <begin position="20"/>
        <end position="43"/>
    </location>
</feature>
<feature type="transmembrane region" description="Helical" evidence="9">
    <location>
        <begin position="135"/>
        <end position="158"/>
    </location>
</feature>
<dbReference type="Proteomes" id="UP001144205">
    <property type="component" value="Unassembled WGS sequence"/>
</dbReference>
<comment type="similarity">
    <text evidence="8 9">Belongs to the TRAP transporter small permease family.</text>
</comment>
<evidence type="ECO:0000259" key="10">
    <source>
        <dbReference type="Pfam" id="PF04290"/>
    </source>
</evidence>
<protein>
    <recommendedName>
        <fullName evidence="9">TRAP transporter small permease protein</fullName>
    </recommendedName>
</protein>
<feature type="transmembrane region" description="Helical" evidence="9">
    <location>
        <begin position="93"/>
        <end position="115"/>
    </location>
</feature>
<name>A0ABQ5LZ78_9RHOB</name>
<keyword evidence="5 9" id="KW-0812">Transmembrane</keyword>
<evidence type="ECO:0000256" key="9">
    <source>
        <dbReference type="RuleBase" id="RU369079"/>
    </source>
</evidence>
<dbReference type="InterPro" id="IPR055348">
    <property type="entry name" value="DctQ"/>
</dbReference>
<accession>A0ABQ5LZ78</accession>
<keyword evidence="2 9" id="KW-0813">Transport</keyword>
<keyword evidence="12" id="KW-1185">Reference proteome</keyword>